<evidence type="ECO:0000313" key="3">
    <source>
        <dbReference type="Proteomes" id="UP000660611"/>
    </source>
</evidence>
<sequence>MATDSLVERLQFENASEPPAALSRWQIMWRSKYAIGGVAAVIAVATWATASFLPENFQASSDVLIGGRAAAATMDSVGGMNSLATQYAHLATTTPVLDEAARRAGTTAKELVRTTTVATVANTNIVRVTVAASSASVASRRAEAVAGSLSAFVGTLRTGKEQANADRLKELDALLVQAKNDVTAARSALLGAPSGSSAAQLANTLLNNAEQQVMMFTLKRVDLINQMTNESTAHDVSLTVLTPGGSAQQTGPRPLRSAVIALLLSLVVLAELAVFSERRRNPVNRARRHRPVLFG</sequence>
<dbReference type="EMBL" id="BONQ01000129">
    <property type="protein sequence ID" value="GIG50258.1"/>
    <property type="molecule type" value="Genomic_DNA"/>
</dbReference>
<name>A0A919PX58_9ACTN</name>
<feature type="transmembrane region" description="Helical" evidence="1">
    <location>
        <begin position="255"/>
        <end position="275"/>
    </location>
</feature>
<comment type="caution">
    <text evidence="2">The sequence shown here is derived from an EMBL/GenBank/DDBJ whole genome shotgun (WGS) entry which is preliminary data.</text>
</comment>
<dbReference type="Proteomes" id="UP000660611">
    <property type="component" value="Unassembled WGS sequence"/>
</dbReference>
<evidence type="ECO:0000313" key="2">
    <source>
        <dbReference type="EMBL" id="GIG50258.1"/>
    </source>
</evidence>
<feature type="transmembrane region" description="Helical" evidence="1">
    <location>
        <begin position="33"/>
        <end position="53"/>
    </location>
</feature>
<dbReference type="PANTHER" id="PTHR32309:SF31">
    <property type="entry name" value="CAPSULAR EXOPOLYSACCHARIDE FAMILY"/>
    <property type="match status" value="1"/>
</dbReference>
<evidence type="ECO:0008006" key="4">
    <source>
        <dbReference type="Google" id="ProtNLM"/>
    </source>
</evidence>
<keyword evidence="1" id="KW-0472">Membrane</keyword>
<proteinExistence type="predicted"/>
<dbReference type="PANTHER" id="PTHR32309">
    <property type="entry name" value="TYROSINE-PROTEIN KINASE"/>
    <property type="match status" value="1"/>
</dbReference>
<evidence type="ECO:0000256" key="1">
    <source>
        <dbReference type="SAM" id="Phobius"/>
    </source>
</evidence>
<protein>
    <recommendedName>
        <fullName evidence="4">Polysaccharide chain length determinant N-terminal domain-containing protein</fullName>
    </recommendedName>
</protein>
<keyword evidence="1" id="KW-0812">Transmembrane</keyword>
<organism evidence="2 3">
    <name type="scientific">Dactylosporangium siamense</name>
    <dbReference type="NCBI Taxonomy" id="685454"/>
    <lineage>
        <taxon>Bacteria</taxon>
        <taxon>Bacillati</taxon>
        <taxon>Actinomycetota</taxon>
        <taxon>Actinomycetes</taxon>
        <taxon>Micromonosporales</taxon>
        <taxon>Micromonosporaceae</taxon>
        <taxon>Dactylosporangium</taxon>
    </lineage>
</organism>
<accession>A0A919PX58</accession>
<keyword evidence="3" id="KW-1185">Reference proteome</keyword>
<dbReference type="AlphaFoldDB" id="A0A919PX58"/>
<dbReference type="RefSeq" id="WP_203851910.1">
    <property type="nucleotide sequence ID" value="NZ_BAAAVW010000027.1"/>
</dbReference>
<dbReference type="InterPro" id="IPR050445">
    <property type="entry name" value="Bact_polysacc_biosynth/exp"/>
</dbReference>
<reference evidence="2" key="1">
    <citation type="submission" date="2021-01" db="EMBL/GenBank/DDBJ databases">
        <title>Whole genome shotgun sequence of Dactylosporangium siamense NBRC 106093.</title>
        <authorList>
            <person name="Komaki H."/>
            <person name="Tamura T."/>
        </authorList>
    </citation>
    <scope>NUCLEOTIDE SEQUENCE</scope>
    <source>
        <strain evidence="2">NBRC 106093</strain>
    </source>
</reference>
<keyword evidence="1" id="KW-1133">Transmembrane helix</keyword>
<gene>
    <name evidence="2" type="ORF">Dsi01nite_082990</name>
</gene>